<sequence>MRASEPKVTSMSPDLPGLLYDPDDGEEHSKELLSELDEEPDASSGFTVKRKWDVKRSYVLYLLLFVGAIGIVTTTVWSWTHHSRRWVACGQSPAEARAAGCHFEPMLRAWVPDACYFPEPGEEYSPFDDRTWYSDIRLTQAIVGEELEKLKSGELEWAYTHEFHDEHCIYVWRKFIMAAERRLTLIDGKTANFQHQSHCSARTAETMRSIANGTWDIAHSRSYSPLKYIRCFEFSWP</sequence>
<dbReference type="PANTHER" id="PTHR35896:SF3">
    <property type="entry name" value="MAJOR FACILITATOR SUPERFAMILY TRANSPORTER"/>
    <property type="match status" value="1"/>
</dbReference>
<dbReference type="PANTHER" id="PTHR35896">
    <property type="entry name" value="IG-LIKE DOMAIN-CONTAINING PROTEIN"/>
    <property type="match status" value="1"/>
</dbReference>
<name>A0A3E2HKH4_SCYLI</name>
<reference evidence="3 4" key="1">
    <citation type="submission" date="2018-05" db="EMBL/GenBank/DDBJ databases">
        <title>Draft genome sequence of Scytalidium lignicola DSM 105466, a ubiquitous saprotrophic fungus.</title>
        <authorList>
            <person name="Buettner E."/>
            <person name="Gebauer A.M."/>
            <person name="Hofrichter M."/>
            <person name="Liers C."/>
            <person name="Kellner H."/>
        </authorList>
    </citation>
    <scope>NUCLEOTIDE SEQUENCE [LARGE SCALE GENOMIC DNA]</scope>
    <source>
        <strain evidence="3 4">DSM 105466</strain>
    </source>
</reference>
<keyword evidence="2" id="KW-1133">Transmembrane helix</keyword>
<keyword evidence="2" id="KW-0472">Membrane</keyword>
<dbReference type="InterPro" id="IPR053008">
    <property type="entry name" value="Phomopsin_biosynth_assoc"/>
</dbReference>
<accession>A0A3E2HKH4</accession>
<dbReference type="OrthoDB" id="3501153at2759"/>
<keyword evidence="2" id="KW-0812">Transmembrane</keyword>
<protein>
    <submittedName>
        <fullName evidence="3">Uncharacterized protein</fullName>
    </submittedName>
</protein>
<organism evidence="3 4">
    <name type="scientific">Scytalidium lignicola</name>
    <name type="common">Hyphomycete</name>
    <dbReference type="NCBI Taxonomy" id="5539"/>
    <lineage>
        <taxon>Eukaryota</taxon>
        <taxon>Fungi</taxon>
        <taxon>Dikarya</taxon>
        <taxon>Ascomycota</taxon>
        <taxon>Pezizomycotina</taxon>
        <taxon>Leotiomycetes</taxon>
        <taxon>Leotiomycetes incertae sedis</taxon>
        <taxon>Scytalidium</taxon>
    </lineage>
</organism>
<gene>
    <name evidence="3" type="ORF">B7463_g2514</name>
</gene>
<keyword evidence="4" id="KW-1185">Reference proteome</keyword>
<comment type="caution">
    <text evidence="3">The sequence shown here is derived from an EMBL/GenBank/DDBJ whole genome shotgun (WGS) entry which is preliminary data.</text>
</comment>
<feature type="non-terminal residue" evidence="3">
    <location>
        <position position="1"/>
    </location>
</feature>
<feature type="transmembrane region" description="Helical" evidence="2">
    <location>
        <begin position="58"/>
        <end position="79"/>
    </location>
</feature>
<dbReference type="AlphaFoldDB" id="A0A3E2HKH4"/>
<evidence type="ECO:0000313" key="3">
    <source>
        <dbReference type="EMBL" id="RFU33835.1"/>
    </source>
</evidence>
<dbReference type="EMBL" id="NCSJ02000029">
    <property type="protein sequence ID" value="RFU33835.1"/>
    <property type="molecule type" value="Genomic_DNA"/>
</dbReference>
<feature type="region of interest" description="Disordered" evidence="1">
    <location>
        <begin position="1"/>
        <end position="31"/>
    </location>
</feature>
<proteinExistence type="predicted"/>
<dbReference type="Proteomes" id="UP000258309">
    <property type="component" value="Unassembled WGS sequence"/>
</dbReference>
<dbReference type="OMA" id="THEFHDE"/>
<evidence type="ECO:0000256" key="1">
    <source>
        <dbReference type="SAM" id="MobiDB-lite"/>
    </source>
</evidence>
<feature type="non-terminal residue" evidence="3">
    <location>
        <position position="237"/>
    </location>
</feature>
<evidence type="ECO:0000313" key="4">
    <source>
        <dbReference type="Proteomes" id="UP000258309"/>
    </source>
</evidence>
<evidence type="ECO:0000256" key="2">
    <source>
        <dbReference type="SAM" id="Phobius"/>
    </source>
</evidence>
<dbReference type="STRING" id="5539.A0A3E2HKH4"/>